<dbReference type="SMART" id="SM00304">
    <property type="entry name" value="HAMP"/>
    <property type="match status" value="1"/>
</dbReference>
<evidence type="ECO:0000256" key="2">
    <source>
        <dbReference type="ARBA" id="ARBA00029447"/>
    </source>
</evidence>
<comment type="similarity">
    <text evidence="2">Belongs to the methyl-accepting chemotaxis (MCP) protein family.</text>
</comment>
<gene>
    <name evidence="8" type="ORF">C8N45_103297</name>
</gene>
<evidence type="ECO:0000256" key="3">
    <source>
        <dbReference type="PROSITE-ProRule" id="PRU00284"/>
    </source>
</evidence>
<keyword evidence="5" id="KW-0812">Transmembrane</keyword>
<protein>
    <submittedName>
        <fullName evidence="8">Methyl-accepting chemotaxis sensory transducer</fullName>
    </submittedName>
</protein>
<feature type="region of interest" description="Disordered" evidence="4">
    <location>
        <begin position="665"/>
        <end position="721"/>
    </location>
</feature>
<dbReference type="EMBL" id="QBUD01000003">
    <property type="protein sequence ID" value="PUB16440.1"/>
    <property type="molecule type" value="Genomic_DNA"/>
</dbReference>
<evidence type="ECO:0000259" key="6">
    <source>
        <dbReference type="PROSITE" id="PS50111"/>
    </source>
</evidence>
<dbReference type="SUPFAM" id="SSF58104">
    <property type="entry name" value="Methyl-accepting chemotaxis protein (MCP) signaling domain"/>
    <property type="match status" value="1"/>
</dbReference>
<feature type="domain" description="HAMP" evidence="7">
    <location>
        <begin position="333"/>
        <end position="385"/>
    </location>
</feature>
<dbReference type="PROSITE" id="PS50111">
    <property type="entry name" value="CHEMOTAXIS_TRANSDUC_2"/>
    <property type="match status" value="1"/>
</dbReference>
<dbReference type="PROSITE" id="PS50885">
    <property type="entry name" value="HAMP"/>
    <property type="match status" value="2"/>
</dbReference>
<keyword evidence="5" id="KW-0472">Membrane</keyword>
<dbReference type="PANTHER" id="PTHR43531">
    <property type="entry name" value="PROTEIN ICFG"/>
    <property type="match status" value="1"/>
</dbReference>
<dbReference type="Pfam" id="PF00672">
    <property type="entry name" value="HAMP"/>
    <property type="match status" value="2"/>
</dbReference>
<proteinExistence type="inferred from homology"/>
<dbReference type="RefSeq" id="WP_108386036.1">
    <property type="nucleotide sequence ID" value="NZ_QBUD01000003.1"/>
</dbReference>
<evidence type="ECO:0000256" key="1">
    <source>
        <dbReference type="ARBA" id="ARBA00022500"/>
    </source>
</evidence>
<evidence type="ECO:0000256" key="5">
    <source>
        <dbReference type="SAM" id="Phobius"/>
    </source>
</evidence>
<evidence type="ECO:0000259" key="7">
    <source>
        <dbReference type="PROSITE" id="PS50885"/>
    </source>
</evidence>
<dbReference type="GO" id="GO:0006935">
    <property type="term" value="P:chemotaxis"/>
    <property type="evidence" value="ECO:0007669"/>
    <property type="project" value="UniProtKB-KW"/>
</dbReference>
<dbReference type="OrthoDB" id="9814362at2"/>
<dbReference type="Pfam" id="PF00015">
    <property type="entry name" value="MCPsignal"/>
    <property type="match status" value="1"/>
</dbReference>
<accession>A0A2T6KKE4</accession>
<dbReference type="GO" id="GO:0007165">
    <property type="term" value="P:signal transduction"/>
    <property type="evidence" value="ECO:0007669"/>
    <property type="project" value="UniProtKB-KW"/>
</dbReference>
<feature type="region of interest" description="Disordered" evidence="4">
    <location>
        <begin position="439"/>
        <end position="477"/>
    </location>
</feature>
<feature type="domain" description="HAMP" evidence="7">
    <location>
        <begin position="386"/>
        <end position="424"/>
    </location>
</feature>
<dbReference type="InterPro" id="IPR024478">
    <property type="entry name" value="HlyB_4HB_MCP"/>
</dbReference>
<keyword evidence="3" id="KW-0807">Transducer</keyword>
<dbReference type="Proteomes" id="UP000244523">
    <property type="component" value="Unassembled WGS sequence"/>
</dbReference>
<dbReference type="Gene3D" id="6.10.340.10">
    <property type="match status" value="1"/>
</dbReference>
<dbReference type="CDD" id="cd06225">
    <property type="entry name" value="HAMP"/>
    <property type="match status" value="2"/>
</dbReference>
<feature type="transmembrane region" description="Helical" evidence="5">
    <location>
        <begin position="313"/>
        <end position="333"/>
    </location>
</feature>
<dbReference type="SMART" id="SM00283">
    <property type="entry name" value="MA"/>
    <property type="match status" value="1"/>
</dbReference>
<dbReference type="PANTHER" id="PTHR43531:SF11">
    <property type="entry name" value="METHYL-ACCEPTING CHEMOTAXIS PROTEIN 3"/>
    <property type="match status" value="1"/>
</dbReference>
<dbReference type="GO" id="GO:0005886">
    <property type="term" value="C:plasma membrane"/>
    <property type="evidence" value="ECO:0007669"/>
    <property type="project" value="TreeGrafter"/>
</dbReference>
<keyword evidence="1" id="KW-0145">Chemotaxis</keyword>
<evidence type="ECO:0000256" key="4">
    <source>
        <dbReference type="SAM" id="MobiDB-lite"/>
    </source>
</evidence>
<dbReference type="GO" id="GO:0004888">
    <property type="term" value="F:transmembrane signaling receptor activity"/>
    <property type="evidence" value="ECO:0007669"/>
    <property type="project" value="TreeGrafter"/>
</dbReference>
<reference evidence="8 9" key="1">
    <citation type="submission" date="2018-04" db="EMBL/GenBank/DDBJ databases">
        <title>Genomic Encyclopedia of Archaeal and Bacterial Type Strains, Phase II (KMG-II): from individual species to whole genera.</title>
        <authorList>
            <person name="Goeker M."/>
        </authorList>
    </citation>
    <scope>NUCLEOTIDE SEQUENCE [LARGE SCALE GENOMIC DNA]</scope>
    <source>
        <strain evidence="8 9">DSM 29955</strain>
    </source>
</reference>
<evidence type="ECO:0000313" key="9">
    <source>
        <dbReference type="Proteomes" id="UP000244523"/>
    </source>
</evidence>
<dbReference type="InterPro" id="IPR051310">
    <property type="entry name" value="MCP_chemotaxis"/>
</dbReference>
<dbReference type="InterPro" id="IPR004089">
    <property type="entry name" value="MCPsignal_dom"/>
</dbReference>
<comment type="caution">
    <text evidence="8">The sequence shown here is derived from an EMBL/GenBank/DDBJ whole genome shotgun (WGS) entry which is preliminary data.</text>
</comment>
<feature type="compositionally biased region" description="Polar residues" evidence="4">
    <location>
        <begin position="439"/>
        <end position="454"/>
    </location>
</feature>
<dbReference type="Gene3D" id="1.10.287.950">
    <property type="entry name" value="Methyl-accepting chemotaxis protein"/>
    <property type="match status" value="1"/>
</dbReference>
<dbReference type="InterPro" id="IPR003660">
    <property type="entry name" value="HAMP_dom"/>
</dbReference>
<feature type="compositionally biased region" description="Low complexity" evidence="4">
    <location>
        <begin position="455"/>
        <end position="470"/>
    </location>
</feature>
<organism evidence="8 9">
    <name type="scientific">Yoonia sediminilitoris</name>
    <dbReference type="NCBI Taxonomy" id="1286148"/>
    <lineage>
        <taxon>Bacteria</taxon>
        <taxon>Pseudomonadati</taxon>
        <taxon>Pseudomonadota</taxon>
        <taxon>Alphaproteobacteria</taxon>
        <taxon>Rhodobacterales</taxon>
        <taxon>Paracoccaceae</taxon>
        <taxon>Yoonia</taxon>
    </lineage>
</organism>
<evidence type="ECO:0000313" key="8">
    <source>
        <dbReference type="EMBL" id="PUB16440.1"/>
    </source>
</evidence>
<feature type="domain" description="Methyl-accepting transducer" evidence="6">
    <location>
        <begin position="429"/>
        <end position="644"/>
    </location>
</feature>
<keyword evidence="5" id="KW-1133">Transmembrane helix</keyword>
<sequence>MQLTIKMKLIGAFAVVLLLISGLAYISVTRLSNINAGLERVVTVSANNVQLAADMEIEFLAMEAAQAEMLLATEPERVAELHDSIKKHLETLATYRARIGETADEYAQNELAAFDATFAGYPEIGERIAHYIEENTDVRSVEVFLTEGSTALAAFNTQFEKTNKALTGVQTSASANALSDIHGRVNSAFLAQQSGLLASDDAAREESLKSAEAGFAAAVAAVQGFERYGEVSAQDLAVFIDTVGQLQSTAAASMELALEHTNAKAKALFIGEGAAIINVAKDHLHKILKHNQDIMVEEKVAGAAMFEAAQMKVFGMSVIAIVVGLGAAIFLSVSISRGLSRAVEVARKVAVGDSSVDISVKSRDEIGDLMTALGEMNAELGKMAKVADSIADGDLTTNAQRRSESDELGLALEKMVEKLREVMTGASISASGVADGSQAMSATAEQLSQGSTEQAAAAEEASAAMEEMSANIRQSADNAAQTEKIAVQASKEAAESGEAVTEAVGAMKTIAEKINIIQEIARQTDLLALNAAVEAARAGAHGKGFAVVASEVRKLAERSQQAAAEIGALSSSTVDVSERAGEKLNSLLPSIQRTSDLVQEISAATREQNVGAEQINQAIRELDSVIQQNAASSTEAASVSQALAAQSDQLRGLIAYFDLGSGSPQVSKAVASTPKAIAKPRGKPAPQKKAPPTPEADSEGFALDMGPEELSDDEFNRAQSA</sequence>
<dbReference type="Pfam" id="PF12729">
    <property type="entry name" value="4HB_MCP_1"/>
    <property type="match status" value="1"/>
</dbReference>
<name>A0A2T6KKE4_9RHOB</name>
<dbReference type="AlphaFoldDB" id="A0A2T6KKE4"/>
<keyword evidence="9" id="KW-1185">Reference proteome</keyword>